<proteinExistence type="predicted"/>
<dbReference type="Proteomes" id="UP000235145">
    <property type="component" value="Unassembled WGS sequence"/>
</dbReference>
<comment type="caution">
    <text evidence="1">The sequence shown here is derived from an EMBL/GenBank/DDBJ whole genome shotgun (WGS) entry which is preliminary data.</text>
</comment>
<protein>
    <submittedName>
        <fullName evidence="1">Uncharacterized protein</fullName>
    </submittedName>
</protein>
<evidence type="ECO:0000313" key="2">
    <source>
        <dbReference type="Proteomes" id="UP000235145"/>
    </source>
</evidence>
<dbReference type="PANTHER" id="PTHR31973">
    <property type="entry name" value="POLYPROTEIN, PUTATIVE-RELATED"/>
    <property type="match status" value="1"/>
</dbReference>
<sequence>MLILNILEMPRFSYRKIAEVVRKNFGLKVSLGQCRNAKYYALDEISGSLVTDYEKLWSYGAELLRANLSSTVIIETNHMYDATHYFKRMYVFLKPVKDGWIEGCRRGICRGELLTGIGRDTNNQMYPLAWAVFPVENKETWELFIDLPLQDIEMGDGMGLTTISNQHKGFMGVKFRKLICRTYKATTDYTFHSYMREIHAMSIDAYKHLI</sequence>
<accession>A0A9R1V1H6</accession>
<reference evidence="1 2" key="1">
    <citation type="journal article" date="2017" name="Nat. Commun.">
        <title>Genome assembly with in vitro proximity ligation data and whole-genome triplication in lettuce.</title>
        <authorList>
            <person name="Reyes-Chin-Wo S."/>
            <person name="Wang Z."/>
            <person name="Yang X."/>
            <person name="Kozik A."/>
            <person name="Arikit S."/>
            <person name="Song C."/>
            <person name="Xia L."/>
            <person name="Froenicke L."/>
            <person name="Lavelle D.O."/>
            <person name="Truco M.J."/>
            <person name="Xia R."/>
            <person name="Zhu S."/>
            <person name="Xu C."/>
            <person name="Xu H."/>
            <person name="Xu X."/>
            <person name="Cox K."/>
            <person name="Korf I."/>
            <person name="Meyers B.C."/>
            <person name="Michelmore R.W."/>
        </authorList>
    </citation>
    <scope>NUCLEOTIDE SEQUENCE [LARGE SCALE GENOMIC DNA]</scope>
    <source>
        <strain evidence="2">cv. Salinas</strain>
        <tissue evidence="1">Seedlings</tissue>
    </source>
</reference>
<gene>
    <name evidence="1" type="ORF">LSAT_V11C700381310</name>
</gene>
<name>A0A9R1V1H6_LACSA</name>
<dbReference type="PANTHER" id="PTHR31973:SF189">
    <property type="entry name" value="TRANSPOSASE, MUDR, PLANT, MULE TRANSPOSASE DOMAIN PROTEIN-RELATED"/>
    <property type="match status" value="1"/>
</dbReference>
<dbReference type="EMBL" id="NBSK02000007">
    <property type="protein sequence ID" value="KAJ0197791.1"/>
    <property type="molecule type" value="Genomic_DNA"/>
</dbReference>
<keyword evidence="2" id="KW-1185">Reference proteome</keyword>
<evidence type="ECO:0000313" key="1">
    <source>
        <dbReference type="EMBL" id="KAJ0197791.1"/>
    </source>
</evidence>
<dbReference type="AlphaFoldDB" id="A0A9R1V1H6"/>
<organism evidence="1 2">
    <name type="scientific">Lactuca sativa</name>
    <name type="common">Garden lettuce</name>
    <dbReference type="NCBI Taxonomy" id="4236"/>
    <lineage>
        <taxon>Eukaryota</taxon>
        <taxon>Viridiplantae</taxon>
        <taxon>Streptophyta</taxon>
        <taxon>Embryophyta</taxon>
        <taxon>Tracheophyta</taxon>
        <taxon>Spermatophyta</taxon>
        <taxon>Magnoliopsida</taxon>
        <taxon>eudicotyledons</taxon>
        <taxon>Gunneridae</taxon>
        <taxon>Pentapetalae</taxon>
        <taxon>asterids</taxon>
        <taxon>campanulids</taxon>
        <taxon>Asterales</taxon>
        <taxon>Asteraceae</taxon>
        <taxon>Cichorioideae</taxon>
        <taxon>Cichorieae</taxon>
        <taxon>Lactucinae</taxon>
        <taxon>Lactuca</taxon>
    </lineage>
</organism>